<dbReference type="RefSeq" id="WP_183728711.1">
    <property type="nucleotide sequence ID" value="NZ_JACHID010000001.1"/>
</dbReference>
<dbReference type="EMBL" id="JACHID010000001">
    <property type="protein sequence ID" value="MBB5020966.1"/>
    <property type="molecule type" value="Genomic_DNA"/>
</dbReference>
<reference evidence="2 3" key="1">
    <citation type="submission" date="2020-08" db="EMBL/GenBank/DDBJ databases">
        <title>Genomic Encyclopedia of Type Strains, Phase IV (KMG-IV): sequencing the most valuable type-strain genomes for metagenomic binning, comparative biology and taxonomic classification.</title>
        <authorList>
            <person name="Goeker M."/>
        </authorList>
    </citation>
    <scope>NUCLEOTIDE SEQUENCE [LARGE SCALE GENOMIC DNA]</scope>
    <source>
        <strain evidence="2 3">DSM 22071</strain>
    </source>
</reference>
<dbReference type="GO" id="GO:1902670">
    <property type="term" value="F:carbon dioxide binding"/>
    <property type="evidence" value="ECO:0007669"/>
    <property type="project" value="TreeGrafter"/>
</dbReference>
<dbReference type="PRINTS" id="PR00445">
    <property type="entry name" value="HUPFHYPC"/>
</dbReference>
<comment type="similarity">
    <text evidence="1">Belongs to the HupF/HypC family.</text>
</comment>
<dbReference type="Proteomes" id="UP000528322">
    <property type="component" value="Unassembled WGS sequence"/>
</dbReference>
<dbReference type="GO" id="GO:0005506">
    <property type="term" value="F:iron ion binding"/>
    <property type="evidence" value="ECO:0007669"/>
    <property type="project" value="TreeGrafter"/>
</dbReference>
<gene>
    <name evidence="2" type="ORF">HNR37_000269</name>
</gene>
<dbReference type="AlphaFoldDB" id="A0A7W7Y2N9"/>
<organism evidence="2 3">
    <name type="scientific">Desulfurispira natronophila</name>
    <dbReference type="NCBI Taxonomy" id="682562"/>
    <lineage>
        <taxon>Bacteria</taxon>
        <taxon>Pseudomonadati</taxon>
        <taxon>Chrysiogenota</taxon>
        <taxon>Chrysiogenia</taxon>
        <taxon>Chrysiogenales</taxon>
        <taxon>Chrysiogenaceae</taxon>
        <taxon>Desulfurispira</taxon>
    </lineage>
</organism>
<accession>A0A7W7Y2N9</accession>
<evidence type="ECO:0000313" key="2">
    <source>
        <dbReference type="EMBL" id="MBB5020966.1"/>
    </source>
</evidence>
<dbReference type="FunFam" id="2.30.30.140:FF:000022">
    <property type="entry name" value="Hydrogenase assembly chaperone HybG"/>
    <property type="match status" value="1"/>
</dbReference>
<proteinExistence type="inferred from homology"/>
<name>A0A7W7Y2N9_9BACT</name>
<dbReference type="PANTHER" id="PTHR35177:SF2">
    <property type="entry name" value="HYDROGENASE MATURATION FACTOR HYBG"/>
    <property type="match status" value="1"/>
</dbReference>
<sequence>MCLSIPSRIVSIDELNNACIDTMGVQRKISLDLMPEPVQPGDYILLHVGFAIAKISEEEALESIKTYREILDSMEAAEQQESP</sequence>
<dbReference type="InterPro" id="IPR001109">
    <property type="entry name" value="Hydrogenase_HupF/HypC"/>
</dbReference>
<evidence type="ECO:0000256" key="1">
    <source>
        <dbReference type="ARBA" id="ARBA00006018"/>
    </source>
</evidence>
<dbReference type="Gene3D" id="2.30.30.140">
    <property type="match status" value="1"/>
</dbReference>
<keyword evidence="3" id="KW-1185">Reference proteome</keyword>
<dbReference type="GO" id="GO:0051604">
    <property type="term" value="P:protein maturation"/>
    <property type="evidence" value="ECO:0007669"/>
    <property type="project" value="TreeGrafter"/>
</dbReference>
<comment type="caution">
    <text evidence="2">The sequence shown here is derived from an EMBL/GenBank/DDBJ whole genome shotgun (WGS) entry which is preliminary data.</text>
</comment>
<evidence type="ECO:0000313" key="3">
    <source>
        <dbReference type="Proteomes" id="UP000528322"/>
    </source>
</evidence>
<dbReference type="Pfam" id="PF01455">
    <property type="entry name" value="HupF_HypC"/>
    <property type="match status" value="1"/>
</dbReference>
<protein>
    <submittedName>
        <fullName evidence="2">Hydrogenase expression/formation protein HypC</fullName>
    </submittedName>
</protein>
<dbReference type="PANTHER" id="PTHR35177">
    <property type="entry name" value="HYDROGENASE MATURATION FACTOR HYBG"/>
    <property type="match status" value="1"/>
</dbReference>
<dbReference type="SUPFAM" id="SSF159127">
    <property type="entry name" value="HupF/HypC-like"/>
    <property type="match status" value="1"/>
</dbReference>
<dbReference type="NCBIfam" id="TIGR00074">
    <property type="entry name" value="hypC_hupF"/>
    <property type="match status" value="1"/>
</dbReference>